<protein>
    <submittedName>
        <fullName evidence="2">Uncharacterized protein</fullName>
    </submittedName>
</protein>
<comment type="caution">
    <text evidence="2">The sequence shown here is derived from an EMBL/GenBank/DDBJ whole genome shotgun (WGS) entry which is preliminary data.</text>
</comment>
<feature type="transmembrane region" description="Helical" evidence="1">
    <location>
        <begin position="376"/>
        <end position="395"/>
    </location>
</feature>
<name>A0AAW5ISF6_9BACT</name>
<sequence>MYTSLFDKLATLKNVSSHWEETWVSFTLEGTYSNSINKSYFEDLFAESSSLGIKTLLNFSVLGESIDLDNFADELVDGSEWKIHINKDALSQDENGIIHTFFFFIESFNKWVRQSNPISPEYPFNLNKYSIEVYGINEVFGGSQFVVSCDGHAHLSNDDMEGIEKSIQGECHSFMAEETLIKPSCHYLSFGAETDLSKPFIKNSILVLAYSLCNELHEDDNIVVRGVRRLECKFGMTSSIAEPLISYQKKLKDAVLWTYEKDSNLRHKLLLDRITLDLNLEVPFIIGLSSVIYDALVQAKERYNFATYKRQDEYYRELRDLLKDIKGMSEQCNQKIRSILSNLSRDVLGALLLVGVTLLSKITELNKLNDNKLVKYVFYGYGIYFIASALLQLIVDTIDLYDTNREFDYWKNISRNYISNSEFASYKKNTYGKRKCKFWIQYLGVFVVYIILAILCFNAYGIWTSLQTDMVNTKK</sequence>
<dbReference type="RefSeq" id="WP_254989003.1">
    <property type="nucleotide sequence ID" value="NZ_JANDWK010000021.1"/>
</dbReference>
<dbReference type="Proteomes" id="UP001204486">
    <property type="component" value="Unassembled WGS sequence"/>
</dbReference>
<gene>
    <name evidence="2" type="ORF">NNC55_09620</name>
</gene>
<organism evidence="2 3">
    <name type="scientific">Segatella copri</name>
    <dbReference type="NCBI Taxonomy" id="165179"/>
    <lineage>
        <taxon>Bacteria</taxon>
        <taxon>Pseudomonadati</taxon>
        <taxon>Bacteroidota</taxon>
        <taxon>Bacteroidia</taxon>
        <taxon>Bacteroidales</taxon>
        <taxon>Prevotellaceae</taxon>
        <taxon>Segatella</taxon>
    </lineage>
</organism>
<keyword evidence="1" id="KW-0812">Transmembrane</keyword>
<feature type="transmembrane region" description="Helical" evidence="1">
    <location>
        <begin position="439"/>
        <end position="460"/>
    </location>
</feature>
<evidence type="ECO:0000256" key="1">
    <source>
        <dbReference type="SAM" id="Phobius"/>
    </source>
</evidence>
<keyword evidence="1" id="KW-0472">Membrane</keyword>
<accession>A0AAW5ISF6</accession>
<reference evidence="2" key="1">
    <citation type="submission" date="2022-07" db="EMBL/GenBank/DDBJ databases">
        <title>Prevotella copri.</title>
        <authorList>
            <person name="Yang C."/>
        </authorList>
    </citation>
    <scope>NUCLEOTIDE SEQUENCE</scope>
    <source>
        <strain evidence="2">HF1476</strain>
    </source>
</reference>
<dbReference type="EMBL" id="JANDWN010000023">
    <property type="protein sequence ID" value="MCP9600211.1"/>
    <property type="molecule type" value="Genomic_DNA"/>
</dbReference>
<proteinExistence type="predicted"/>
<evidence type="ECO:0000313" key="2">
    <source>
        <dbReference type="EMBL" id="MCP9600211.1"/>
    </source>
</evidence>
<dbReference type="AlphaFoldDB" id="A0AAW5ISF6"/>
<evidence type="ECO:0000313" key="3">
    <source>
        <dbReference type="Proteomes" id="UP001204486"/>
    </source>
</evidence>
<keyword evidence="1" id="KW-1133">Transmembrane helix</keyword>